<organism evidence="7 8">
    <name type="scientific">Linum trigynum</name>
    <dbReference type="NCBI Taxonomy" id="586398"/>
    <lineage>
        <taxon>Eukaryota</taxon>
        <taxon>Viridiplantae</taxon>
        <taxon>Streptophyta</taxon>
        <taxon>Embryophyta</taxon>
        <taxon>Tracheophyta</taxon>
        <taxon>Spermatophyta</taxon>
        <taxon>Magnoliopsida</taxon>
        <taxon>eudicotyledons</taxon>
        <taxon>Gunneridae</taxon>
        <taxon>Pentapetalae</taxon>
        <taxon>rosids</taxon>
        <taxon>fabids</taxon>
        <taxon>Malpighiales</taxon>
        <taxon>Linaceae</taxon>
        <taxon>Linum</taxon>
    </lineage>
</organism>
<keyword evidence="8" id="KW-1185">Reference proteome</keyword>
<gene>
    <name evidence="7" type="ORF">LTRI10_LOCUS1933</name>
</gene>
<keyword evidence="5 6" id="KW-0732">Signal</keyword>
<name>A0AAV2CE93_9ROSI</name>
<dbReference type="GO" id="GO:0060320">
    <property type="term" value="P:rejection of self pollen"/>
    <property type="evidence" value="ECO:0007669"/>
    <property type="project" value="UniProtKB-KW"/>
</dbReference>
<evidence type="ECO:0000256" key="3">
    <source>
        <dbReference type="ARBA" id="ARBA00022471"/>
    </source>
</evidence>
<evidence type="ECO:0000256" key="4">
    <source>
        <dbReference type="ARBA" id="ARBA00022525"/>
    </source>
</evidence>
<accession>A0AAV2CE93</accession>
<feature type="chain" id="PRO_5043094462" description="S-protein homolog" evidence="6">
    <location>
        <begin position="26"/>
        <end position="120"/>
    </location>
</feature>
<keyword evidence="3 6" id="KW-0713">Self-incompatibility</keyword>
<dbReference type="PANTHER" id="PTHR31232:SF149">
    <property type="entry name" value="S-PROTEIN HOMOLOG"/>
    <property type="match status" value="1"/>
</dbReference>
<evidence type="ECO:0000256" key="1">
    <source>
        <dbReference type="ARBA" id="ARBA00004613"/>
    </source>
</evidence>
<comment type="similarity">
    <text evidence="2 6">Belongs to the plant self-incompatibility (S1) protein family.</text>
</comment>
<dbReference type="InterPro" id="IPR010264">
    <property type="entry name" value="Self-incomp_S1"/>
</dbReference>
<dbReference type="AlphaFoldDB" id="A0AAV2CE93"/>
<feature type="signal peptide" evidence="6">
    <location>
        <begin position="1"/>
        <end position="25"/>
    </location>
</feature>
<proteinExistence type="inferred from homology"/>
<keyword evidence="4 6" id="KW-0964">Secreted</keyword>
<protein>
    <recommendedName>
        <fullName evidence="6">S-protein homolog</fullName>
    </recommendedName>
</protein>
<dbReference type="PANTHER" id="PTHR31232">
    <property type="match status" value="1"/>
</dbReference>
<evidence type="ECO:0000313" key="7">
    <source>
        <dbReference type="EMBL" id="CAL1354080.1"/>
    </source>
</evidence>
<comment type="subcellular location">
    <subcellularLocation>
        <location evidence="1 6">Secreted</location>
    </subcellularLocation>
</comment>
<evidence type="ECO:0000256" key="2">
    <source>
        <dbReference type="ARBA" id="ARBA00005581"/>
    </source>
</evidence>
<evidence type="ECO:0000256" key="5">
    <source>
        <dbReference type="ARBA" id="ARBA00022729"/>
    </source>
</evidence>
<evidence type="ECO:0000313" key="8">
    <source>
        <dbReference type="Proteomes" id="UP001497516"/>
    </source>
</evidence>
<dbReference type="GO" id="GO:0005576">
    <property type="term" value="C:extracellular region"/>
    <property type="evidence" value="ECO:0007669"/>
    <property type="project" value="UniProtKB-SubCell"/>
</dbReference>
<reference evidence="7 8" key="1">
    <citation type="submission" date="2024-04" db="EMBL/GenBank/DDBJ databases">
        <authorList>
            <person name="Fracassetti M."/>
        </authorList>
    </citation>
    <scope>NUCLEOTIDE SEQUENCE [LARGE SCALE GENOMIC DNA]</scope>
</reference>
<evidence type="ECO:0000256" key="6">
    <source>
        <dbReference type="RuleBase" id="RU367044"/>
    </source>
</evidence>
<dbReference type="EMBL" id="OZ034813">
    <property type="protein sequence ID" value="CAL1354080.1"/>
    <property type="molecule type" value="Genomic_DNA"/>
</dbReference>
<dbReference type="Proteomes" id="UP001497516">
    <property type="component" value="Chromosome 1"/>
</dbReference>
<sequence length="120" mass="13913">MRQRNKIISAVVSLILLSTVLMATAETWWVPGTRTKVAITNEVGGGRQLTVHCSRFDDDNNGDDLGVHVVNPHDSYRFKFPRKWRPAWVYCSMDWGVGGPRWFDIYDQERDEHLCRLTTF</sequence>
<dbReference type="Pfam" id="PF05938">
    <property type="entry name" value="Self-incomp_S1"/>
    <property type="match status" value="1"/>
</dbReference>